<evidence type="ECO:0000256" key="4">
    <source>
        <dbReference type="ARBA" id="ARBA00022741"/>
    </source>
</evidence>
<dbReference type="InterPro" id="IPR011659">
    <property type="entry name" value="WD40"/>
</dbReference>
<dbReference type="GO" id="GO:0004674">
    <property type="term" value="F:protein serine/threonine kinase activity"/>
    <property type="evidence" value="ECO:0007669"/>
    <property type="project" value="UniProtKB-KW"/>
</dbReference>
<dbReference type="PROSITE" id="PS50011">
    <property type="entry name" value="PROTEIN_KINASE_DOM"/>
    <property type="match status" value="1"/>
</dbReference>
<dbReference type="AlphaFoldDB" id="A0A0S7BGQ7"/>
<dbReference type="PROSITE" id="PS00108">
    <property type="entry name" value="PROTEIN_KINASE_ST"/>
    <property type="match status" value="1"/>
</dbReference>
<name>A0A0S7BGQ7_9CHLR</name>
<reference evidence="13" key="1">
    <citation type="submission" date="2015-07" db="EMBL/GenBank/DDBJ databases">
        <title>Draft Genome Sequences of Anaerolinea thermolimosa IMO-1, Bellilinea caldifistulae GOMI-1, Leptolinea tardivitalis YMTK-2, Levilinea saccharolytica KIBI-1,Longilinea arvoryzae KOME-1, Previously Described as Members of the Anaerolineaceae (Chloroflexi).</title>
        <authorList>
            <person name="Sekiguchi Y."/>
            <person name="Ohashi A."/>
            <person name="Matsuura N."/>
            <person name="Tourlousse M.D."/>
        </authorList>
    </citation>
    <scope>NUCLEOTIDE SEQUENCE [LARGE SCALE GENOMIC DNA]</scope>
    <source>
        <strain evidence="13">KOME-1</strain>
    </source>
</reference>
<dbReference type="Gene3D" id="1.10.510.10">
    <property type="entry name" value="Transferase(Phosphotransferase) domain 1"/>
    <property type="match status" value="1"/>
</dbReference>
<dbReference type="OrthoDB" id="152669at2"/>
<keyword evidence="5 13" id="KW-0418">Kinase</keyword>
<feature type="region of interest" description="Disordered" evidence="10">
    <location>
        <begin position="503"/>
        <end position="522"/>
    </location>
</feature>
<feature type="region of interest" description="Disordered" evidence="10">
    <location>
        <begin position="375"/>
        <end position="407"/>
    </location>
</feature>
<evidence type="ECO:0000256" key="3">
    <source>
        <dbReference type="ARBA" id="ARBA00022679"/>
    </source>
</evidence>
<sequence length="848" mass="90798">MGADRWVGQVIGGRYQIEELVGQGGMSAVYKARDPNLQRTVAIKLIHSHLSDNEEFVRRFESEATAIARLRHPNIVQVYDFNHDGDTYFMVLEFVAGETLQARIKRLNAAGRFVPIREAMRAILDICKAADYAHQRGMIHRDIKPANIMLDVSGDAILMDFGIARILGGQAHTATGAVLGTALYMSPEQIQGLHPDARSDIYSIGVTLFETLGRRPPFEADSAMTLMMMHLHDPVPDLSQLHPGIPEDVRAIVNRALEKDRNDRYQSCAEMAAAIEEALKALPDDKAARVPAPVSAPVEKPTPPPVSAPASAEGFETQVEPAPPAPKVRPEKPARKPKKAPEPIPEPAPVREPASVQEQVVEKEPVLNKGLETIVETPPAGFTPPKSVTPPKGVTPLKGVTPSSGLPPPGMMAPVGSTAAAETFAQAGPVAQAQAAPAAAPPLTRARRKLPLAAILAAAVVVLGGGGFLLFQQFAPAGGRPTQVPLVSPPTVTVEAVFPTQAPAPTATLEPSPEPTLTPAPSEAPLPTATAAAAILPPTTGGADLIAYLQNSEIWTAHTDGSNVKQLTSDGTLKKYLRWLPGGQALSYISGKCLETVNLTGGVTPITCFNNAVYFDSFEPSPDGKHVALSLDRQLYLLPFDLERLSKADSHPDLVAIADCADLAPYQRSAVLSSRWSKDGTLLAALAIGVLADGTRGDLVQLFAVDRCIPNPKVQLQFPEPHFALSEYTHKHTLPGLTWDGEALFVLNGLTRNDVFGDLHIFNRESFSITTNANPVNGVCCYANPTFSPDGKYLLFAFQDITLGANSQTRLYYIPFGNIGTGAKFEPLPLPEFSDPKEAPQAVLRPAE</sequence>
<gene>
    <name evidence="13" type="ORF">LARV_00370</name>
</gene>
<dbReference type="PANTHER" id="PTHR43289:SF6">
    <property type="entry name" value="SERINE_THREONINE-PROTEIN KINASE NEKL-3"/>
    <property type="match status" value="1"/>
</dbReference>
<dbReference type="SUPFAM" id="SSF56112">
    <property type="entry name" value="Protein kinase-like (PK-like)"/>
    <property type="match status" value="1"/>
</dbReference>
<dbReference type="SUPFAM" id="SSF82171">
    <property type="entry name" value="DPP6 N-terminal domain-like"/>
    <property type="match status" value="1"/>
</dbReference>
<dbReference type="FunFam" id="1.10.510.10:FF:000021">
    <property type="entry name" value="Serine/threonine protein kinase"/>
    <property type="match status" value="1"/>
</dbReference>
<dbReference type="Pfam" id="PF00069">
    <property type="entry name" value="Pkinase"/>
    <property type="match status" value="1"/>
</dbReference>
<dbReference type="GO" id="GO:0005524">
    <property type="term" value="F:ATP binding"/>
    <property type="evidence" value="ECO:0007669"/>
    <property type="project" value="UniProtKB-UniRule"/>
</dbReference>
<evidence type="ECO:0000256" key="6">
    <source>
        <dbReference type="ARBA" id="ARBA00022840"/>
    </source>
</evidence>
<evidence type="ECO:0000313" key="13">
    <source>
        <dbReference type="EMBL" id="GAP12634.1"/>
    </source>
</evidence>
<dbReference type="InterPro" id="IPR011009">
    <property type="entry name" value="Kinase-like_dom_sf"/>
</dbReference>
<dbReference type="InterPro" id="IPR008271">
    <property type="entry name" value="Ser/Thr_kinase_AS"/>
</dbReference>
<dbReference type="Gene3D" id="2.120.10.30">
    <property type="entry name" value="TolB, C-terminal domain"/>
    <property type="match status" value="1"/>
</dbReference>
<feature type="region of interest" description="Disordered" evidence="10">
    <location>
        <begin position="291"/>
        <end position="359"/>
    </location>
</feature>
<comment type="catalytic activity">
    <reaction evidence="8">
        <text>L-seryl-[protein] + ATP = O-phospho-L-seryl-[protein] + ADP + H(+)</text>
        <dbReference type="Rhea" id="RHEA:17989"/>
        <dbReference type="Rhea" id="RHEA-COMP:9863"/>
        <dbReference type="Rhea" id="RHEA-COMP:11604"/>
        <dbReference type="ChEBI" id="CHEBI:15378"/>
        <dbReference type="ChEBI" id="CHEBI:29999"/>
        <dbReference type="ChEBI" id="CHEBI:30616"/>
        <dbReference type="ChEBI" id="CHEBI:83421"/>
        <dbReference type="ChEBI" id="CHEBI:456216"/>
        <dbReference type="EC" id="2.7.11.1"/>
    </reaction>
</comment>
<feature type="domain" description="Protein kinase" evidence="12">
    <location>
        <begin position="15"/>
        <end position="279"/>
    </location>
</feature>
<evidence type="ECO:0000256" key="5">
    <source>
        <dbReference type="ARBA" id="ARBA00022777"/>
    </source>
</evidence>
<keyword evidence="4 9" id="KW-0547">Nucleotide-binding</keyword>
<dbReference type="FunFam" id="3.30.200.20:FF:000035">
    <property type="entry name" value="Serine/threonine protein kinase Stk1"/>
    <property type="match status" value="1"/>
</dbReference>
<dbReference type="InterPro" id="IPR000719">
    <property type="entry name" value="Prot_kinase_dom"/>
</dbReference>
<evidence type="ECO:0000256" key="7">
    <source>
        <dbReference type="ARBA" id="ARBA00047899"/>
    </source>
</evidence>
<keyword evidence="11" id="KW-0812">Transmembrane</keyword>
<protein>
    <recommendedName>
        <fullName evidence="1">non-specific serine/threonine protein kinase</fullName>
        <ecNumber evidence="1">2.7.11.1</ecNumber>
    </recommendedName>
</protein>
<dbReference type="InterPro" id="IPR017441">
    <property type="entry name" value="Protein_kinase_ATP_BS"/>
</dbReference>
<keyword evidence="2 13" id="KW-0723">Serine/threonine-protein kinase</keyword>
<proteinExistence type="predicted"/>
<dbReference type="InterPro" id="IPR011042">
    <property type="entry name" value="6-blade_b-propeller_TolB-like"/>
</dbReference>
<evidence type="ECO:0000256" key="1">
    <source>
        <dbReference type="ARBA" id="ARBA00012513"/>
    </source>
</evidence>
<keyword evidence="14" id="KW-1185">Reference proteome</keyword>
<accession>A0A0S7BGQ7</accession>
<evidence type="ECO:0000313" key="14">
    <source>
        <dbReference type="Proteomes" id="UP000055060"/>
    </source>
</evidence>
<keyword evidence="11" id="KW-1133">Transmembrane helix</keyword>
<keyword evidence="6 9" id="KW-0067">ATP-binding</keyword>
<evidence type="ECO:0000256" key="2">
    <source>
        <dbReference type="ARBA" id="ARBA00022527"/>
    </source>
</evidence>
<evidence type="ECO:0000256" key="9">
    <source>
        <dbReference type="PROSITE-ProRule" id="PRU10141"/>
    </source>
</evidence>
<evidence type="ECO:0000256" key="8">
    <source>
        <dbReference type="ARBA" id="ARBA00048679"/>
    </source>
</evidence>
<feature type="binding site" evidence="9">
    <location>
        <position position="44"/>
    </location>
    <ligand>
        <name>ATP</name>
        <dbReference type="ChEBI" id="CHEBI:30616"/>
    </ligand>
</feature>
<dbReference type="STRING" id="360412.LARV_00370"/>
<dbReference type="Gene3D" id="3.30.200.20">
    <property type="entry name" value="Phosphorylase Kinase, domain 1"/>
    <property type="match status" value="1"/>
</dbReference>
<keyword evidence="11" id="KW-0472">Membrane</keyword>
<feature type="compositionally biased region" description="Pro residues" evidence="10">
    <location>
        <begin position="512"/>
        <end position="522"/>
    </location>
</feature>
<dbReference type="EC" id="2.7.11.1" evidence="1"/>
<dbReference type="RefSeq" id="WP_075072044.1">
    <property type="nucleotide sequence ID" value="NZ_DF967972.1"/>
</dbReference>
<dbReference type="EMBL" id="DF967972">
    <property type="protein sequence ID" value="GAP12634.1"/>
    <property type="molecule type" value="Genomic_DNA"/>
</dbReference>
<dbReference type="Pfam" id="PF07676">
    <property type="entry name" value="PD40"/>
    <property type="match status" value="1"/>
</dbReference>
<evidence type="ECO:0000259" key="12">
    <source>
        <dbReference type="PROSITE" id="PS50011"/>
    </source>
</evidence>
<organism evidence="13">
    <name type="scientific">Longilinea arvoryzae</name>
    <dbReference type="NCBI Taxonomy" id="360412"/>
    <lineage>
        <taxon>Bacteria</taxon>
        <taxon>Bacillati</taxon>
        <taxon>Chloroflexota</taxon>
        <taxon>Anaerolineae</taxon>
        <taxon>Anaerolineales</taxon>
        <taxon>Anaerolineaceae</taxon>
        <taxon>Longilinea</taxon>
    </lineage>
</organism>
<keyword evidence="3" id="KW-0808">Transferase</keyword>
<dbReference type="Proteomes" id="UP000055060">
    <property type="component" value="Unassembled WGS sequence"/>
</dbReference>
<comment type="catalytic activity">
    <reaction evidence="7">
        <text>L-threonyl-[protein] + ATP = O-phospho-L-threonyl-[protein] + ADP + H(+)</text>
        <dbReference type="Rhea" id="RHEA:46608"/>
        <dbReference type="Rhea" id="RHEA-COMP:11060"/>
        <dbReference type="Rhea" id="RHEA-COMP:11605"/>
        <dbReference type="ChEBI" id="CHEBI:15378"/>
        <dbReference type="ChEBI" id="CHEBI:30013"/>
        <dbReference type="ChEBI" id="CHEBI:30616"/>
        <dbReference type="ChEBI" id="CHEBI:61977"/>
        <dbReference type="ChEBI" id="CHEBI:456216"/>
        <dbReference type="EC" id="2.7.11.1"/>
    </reaction>
</comment>
<evidence type="ECO:0000256" key="10">
    <source>
        <dbReference type="SAM" id="MobiDB-lite"/>
    </source>
</evidence>
<feature type="transmembrane region" description="Helical" evidence="11">
    <location>
        <begin position="450"/>
        <end position="471"/>
    </location>
</feature>
<dbReference type="CDD" id="cd14014">
    <property type="entry name" value="STKc_PknB_like"/>
    <property type="match status" value="1"/>
</dbReference>
<dbReference type="PANTHER" id="PTHR43289">
    <property type="entry name" value="MITOGEN-ACTIVATED PROTEIN KINASE KINASE KINASE 20-RELATED"/>
    <property type="match status" value="1"/>
</dbReference>
<evidence type="ECO:0000256" key="11">
    <source>
        <dbReference type="SAM" id="Phobius"/>
    </source>
</evidence>
<dbReference type="PROSITE" id="PS00107">
    <property type="entry name" value="PROTEIN_KINASE_ATP"/>
    <property type="match status" value="1"/>
</dbReference>
<dbReference type="SMART" id="SM00220">
    <property type="entry name" value="S_TKc"/>
    <property type="match status" value="1"/>
</dbReference>